<dbReference type="PANTHER" id="PTHR43320:SF2">
    <property type="entry name" value="2-DEHYDRO-3-DEOXYGLUCONOKINASE_2-DEHYDRO-3-DEOXYGALACTONOKINASE"/>
    <property type="match status" value="1"/>
</dbReference>
<gene>
    <name evidence="6" type="ORF">LX83_005080</name>
</gene>
<dbReference type="RefSeq" id="WP_301328918.1">
    <property type="nucleotide sequence ID" value="NZ_JAMTCK010000013.1"/>
</dbReference>
<dbReference type="Gene3D" id="3.40.1190.20">
    <property type="match status" value="1"/>
</dbReference>
<name>A0AAE3KIP2_9PSEU</name>
<dbReference type="InterPro" id="IPR011611">
    <property type="entry name" value="PfkB_dom"/>
</dbReference>
<organism evidence="6 7">
    <name type="scientific">Goodfellowiella coeruleoviolacea</name>
    <dbReference type="NCBI Taxonomy" id="334858"/>
    <lineage>
        <taxon>Bacteria</taxon>
        <taxon>Bacillati</taxon>
        <taxon>Actinomycetota</taxon>
        <taxon>Actinomycetes</taxon>
        <taxon>Pseudonocardiales</taxon>
        <taxon>Pseudonocardiaceae</taxon>
        <taxon>Goodfellowiella</taxon>
    </lineage>
</organism>
<dbReference type="SUPFAM" id="SSF53613">
    <property type="entry name" value="Ribokinase-like"/>
    <property type="match status" value="1"/>
</dbReference>
<evidence type="ECO:0000313" key="7">
    <source>
        <dbReference type="Proteomes" id="UP001206128"/>
    </source>
</evidence>
<feature type="domain" description="Carbohydrate kinase PfkB" evidence="5">
    <location>
        <begin position="36"/>
        <end position="319"/>
    </location>
</feature>
<dbReference type="InterPro" id="IPR029056">
    <property type="entry name" value="Ribokinase-like"/>
</dbReference>
<dbReference type="CDD" id="cd01166">
    <property type="entry name" value="KdgK"/>
    <property type="match status" value="1"/>
</dbReference>
<dbReference type="InterPro" id="IPR002139">
    <property type="entry name" value="Ribo/fructo_kinase"/>
</dbReference>
<proteinExistence type="inferred from homology"/>
<dbReference type="Pfam" id="PF00294">
    <property type="entry name" value="PfkB"/>
    <property type="match status" value="1"/>
</dbReference>
<evidence type="ECO:0000259" key="5">
    <source>
        <dbReference type="Pfam" id="PF00294"/>
    </source>
</evidence>
<dbReference type="EMBL" id="JAMTCK010000013">
    <property type="protein sequence ID" value="MCP2168202.1"/>
    <property type="molecule type" value="Genomic_DNA"/>
</dbReference>
<sequence length="377" mass="38762">MRLEHQDVVQLAGQAAAGGPSGQPASTVDQPALSGDVVCLGESMALLVPAEAGPVHEVRTWTRTVGGAESNVACHLARLGVRSRWVSAVGQDAFGQAVLADVAAAGVDVSDVRIDPVRRTGLYVKEASAGGSPVRYYRDGSAAAGMGPDLLAGLDLGATRLVHVSGITAALSDSCLALLRALLHGPRTGYQVSFDLNWRPALWRDKDPAVLRELANAADIVLAGEDEAEIVWGTGEPAALRALLPAPATLVVKQGARGATLVEGDQEVFEPALRVDVVEPVGAGDAFAAGFLAATLLGQPARTRLRAGHIRAAAVLLTREDVGEPLADELVEKLLAADEAGWAGAHLVAPGRLLDPGERPPLDPGAVTLPDSGEGAP</sequence>
<evidence type="ECO:0000256" key="3">
    <source>
        <dbReference type="ARBA" id="ARBA00022777"/>
    </source>
</evidence>
<accession>A0AAE3KIP2</accession>
<dbReference type="AlphaFoldDB" id="A0AAE3KIP2"/>
<dbReference type="PRINTS" id="PR00990">
    <property type="entry name" value="RIBOKINASE"/>
</dbReference>
<dbReference type="PANTHER" id="PTHR43320">
    <property type="entry name" value="SUGAR KINASE"/>
    <property type="match status" value="1"/>
</dbReference>
<comment type="similarity">
    <text evidence="1">Belongs to the carbohydrate kinase PfkB family.</text>
</comment>
<evidence type="ECO:0000256" key="4">
    <source>
        <dbReference type="SAM" id="MobiDB-lite"/>
    </source>
</evidence>
<dbReference type="GO" id="GO:0016301">
    <property type="term" value="F:kinase activity"/>
    <property type="evidence" value="ECO:0007669"/>
    <property type="project" value="UniProtKB-KW"/>
</dbReference>
<dbReference type="InterPro" id="IPR052700">
    <property type="entry name" value="Carb_kinase_PfkB-like"/>
</dbReference>
<reference evidence="6" key="1">
    <citation type="submission" date="2022-06" db="EMBL/GenBank/DDBJ databases">
        <title>Genomic Encyclopedia of Archaeal and Bacterial Type Strains, Phase II (KMG-II): from individual species to whole genera.</title>
        <authorList>
            <person name="Goeker M."/>
        </authorList>
    </citation>
    <scope>NUCLEOTIDE SEQUENCE</scope>
    <source>
        <strain evidence="6">DSM 43935</strain>
    </source>
</reference>
<keyword evidence="2" id="KW-0808">Transferase</keyword>
<protein>
    <submittedName>
        <fullName evidence="6">2-dehydro-3-deoxygluconokinase</fullName>
    </submittedName>
</protein>
<evidence type="ECO:0000256" key="2">
    <source>
        <dbReference type="ARBA" id="ARBA00022679"/>
    </source>
</evidence>
<evidence type="ECO:0000256" key="1">
    <source>
        <dbReference type="ARBA" id="ARBA00010688"/>
    </source>
</evidence>
<comment type="caution">
    <text evidence="6">The sequence shown here is derived from an EMBL/GenBank/DDBJ whole genome shotgun (WGS) entry which is preliminary data.</text>
</comment>
<evidence type="ECO:0000313" key="6">
    <source>
        <dbReference type="EMBL" id="MCP2168202.1"/>
    </source>
</evidence>
<feature type="region of interest" description="Disordered" evidence="4">
    <location>
        <begin position="353"/>
        <end position="377"/>
    </location>
</feature>
<dbReference type="Proteomes" id="UP001206128">
    <property type="component" value="Unassembled WGS sequence"/>
</dbReference>
<keyword evidence="7" id="KW-1185">Reference proteome</keyword>
<keyword evidence="3" id="KW-0418">Kinase</keyword>